<dbReference type="RefSeq" id="WP_022125845.1">
    <property type="nucleotide sequence ID" value="NZ_CATZZN010000014.1"/>
</dbReference>
<sequence length="194" mass="22120">MKKLLFFLLSLLCILPACDNCDEDIPERPFVREGSASSHSLFLTFEDEKRQDLTRDFVLTPIKDGTVYSVAPEDMKVRFFMNGVEDNRQMAVMVTKGEYNHNIFGIYATSTVGFYENDTFGLSEDIYYPFMYKIICPTVFGDSEEHIITVVQRSIDTGTQNMCSVTLDDEVLDINIKNGLEPYVITITRTVGEE</sequence>
<name>A0A921FBJ0_9BACT</name>
<proteinExistence type="predicted"/>
<dbReference type="Proteomes" id="UP000718012">
    <property type="component" value="Unassembled WGS sequence"/>
</dbReference>
<evidence type="ECO:0000256" key="1">
    <source>
        <dbReference type="SAM" id="SignalP"/>
    </source>
</evidence>
<dbReference type="EMBL" id="DYXD01000009">
    <property type="protein sequence ID" value="HJF06628.1"/>
    <property type="molecule type" value="Genomic_DNA"/>
</dbReference>
<evidence type="ECO:0008006" key="4">
    <source>
        <dbReference type="Google" id="ProtNLM"/>
    </source>
</evidence>
<protein>
    <recommendedName>
        <fullName evidence="4">DUF4843 domain-containing protein</fullName>
    </recommendedName>
</protein>
<evidence type="ECO:0000313" key="2">
    <source>
        <dbReference type="EMBL" id="HJF06628.1"/>
    </source>
</evidence>
<feature type="signal peptide" evidence="1">
    <location>
        <begin position="1"/>
        <end position="19"/>
    </location>
</feature>
<organism evidence="2 3">
    <name type="scientific">Phocaeicola coprocola</name>
    <dbReference type="NCBI Taxonomy" id="310298"/>
    <lineage>
        <taxon>Bacteria</taxon>
        <taxon>Pseudomonadati</taxon>
        <taxon>Bacteroidota</taxon>
        <taxon>Bacteroidia</taxon>
        <taxon>Bacteroidales</taxon>
        <taxon>Bacteroidaceae</taxon>
        <taxon>Phocaeicola</taxon>
    </lineage>
</organism>
<feature type="chain" id="PRO_5036742544" description="DUF4843 domain-containing protein" evidence="1">
    <location>
        <begin position="20"/>
        <end position="194"/>
    </location>
</feature>
<comment type="caution">
    <text evidence="2">The sequence shown here is derived from an EMBL/GenBank/DDBJ whole genome shotgun (WGS) entry which is preliminary data.</text>
</comment>
<reference evidence="2" key="1">
    <citation type="journal article" date="2021" name="PeerJ">
        <title>Extensive microbial diversity within the chicken gut microbiome revealed by metagenomics and culture.</title>
        <authorList>
            <person name="Gilroy R."/>
            <person name="Ravi A."/>
            <person name="Getino M."/>
            <person name="Pursley I."/>
            <person name="Horton D.L."/>
            <person name="Alikhan N.F."/>
            <person name="Baker D."/>
            <person name="Gharbi K."/>
            <person name="Hall N."/>
            <person name="Watson M."/>
            <person name="Adriaenssens E.M."/>
            <person name="Foster-Nyarko E."/>
            <person name="Jarju S."/>
            <person name="Secka A."/>
            <person name="Antonio M."/>
            <person name="Oren A."/>
            <person name="Chaudhuri R.R."/>
            <person name="La Ragione R."/>
            <person name="Hildebrand F."/>
            <person name="Pallen M.J."/>
        </authorList>
    </citation>
    <scope>NUCLEOTIDE SEQUENCE</scope>
    <source>
        <strain evidence="2">CHK165-8395</strain>
    </source>
</reference>
<accession>A0A921FBJ0</accession>
<reference evidence="2" key="2">
    <citation type="submission" date="2021-09" db="EMBL/GenBank/DDBJ databases">
        <authorList>
            <person name="Gilroy R."/>
        </authorList>
    </citation>
    <scope>NUCLEOTIDE SEQUENCE</scope>
    <source>
        <strain evidence="2">CHK165-8395</strain>
    </source>
</reference>
<keyword evidence="1" id="KW-0732">Signal</keyword>
<evidence type="ECO:0000313" key="3">
    <source>
        <dbReference type="Proteomes" id="UP000718012"/>
    </source>
</evidence>
<dbReference type="AlphaFoldDB" id="A0A921FBJ0"/>
<gene>
    <name evidence="2" type="ORF">K8U81_00325</name>
</gene>